<evidence type="ECO:0000256" key="6">
    <source>
        <dbReference type="SAM" id="Phobius"/>
    </source>
</evidence>
<feature type="domain" description="Inositolphosphotransferase Aur1/Ipt1" evidence="7">
    <location>
        <begin position="105"/>
        <end position="276"/>
    </location>
</feature>
<keyword evidence="9" id="KW-1185">Reference proteome</keyword>
<reference evidence="8" key="2">
    <citation type="journal article" date="2023" name="IMA Fungus">
        <title>Comparative genomic study of the Penicillium genus elucidates a diverse pangenome and 15 lateral gene transfer events.</title>
        <authorList>
            <person name="Petersen C."/>
            <person name="Sorensen T."/>
            <person name="Nielsen M.R."/>
            <person name="Sondergaard T.E."/>
            <person name="Sorensen J.L."/>
            <person name="Fitzpatrick D.A."/>
            <person name="Frisvad J.C."/>
            <person name="Nielsen K.L."/>
        </authorList>
    </citation>
    <scope>NUCLEOTIDE SEQUENCE</scope>
    <source>
        <strain evidence="8">IBT 26290</strain>
    </source>
</reference>
<dbReference type="CDD" id="cd03386">
    <property type="entry name" value="PAP2_Aur1_like"/>
    <property type="match status" value="1"/>
</dbReference>
<evidence type="ECO:0000313" key="8">
    <source>
        <dbReference type="EMBL" id="KAJ5176504.1"/>
    </source>
</evidence>
<dbReference type="GO" id="GO:0016020">
    <property type="term" value="C:membrane"/>
    <property type="evidence" value="ECO:0007669"/>
    <property type="project" value="UniProtKB-SubCell"/>
</dbReference>
<dbReference type="InterPro" id="IPR026841">
    <property type="entry name" value="Aur1/Ipt1"/>
</dbReference>
<evidence type="ECO:0000256" key="1">
    <source>
        <dbReference type="ARBA" id="ARBA00004141"/>
    </source>
</evidence>
<feature type="compositionally biased region" description="Acidic residues" evidence="5">
    <location>
        <begin position="45"/>
        <end position="61"/>
    </location>
</feature>
<sequence>MGILKDILEPGAITAIFTLGAWIDRHERLRDDVENDSRMPLLKEDDCEQEQDPNEESEENEATNAPKCRPRPWLHSRVLARYPFVLEIGKPSTMQFRFYHWNITSMFDIELSTQQFILTNAPWLNHVLASIYYSHIVVGVGFFIYCYTCLPHNRYQAIRRTLALMNVLAFVALSIWRCKPPRLLPEDFGFVDVLHRGNSGSAWMRNKFQLTIAAMPSLHFGNSVLIAFCLVAYSPYSILRVIAPLWPVVTGWTVVATANHFILDMVVGVAVIVSAYRFNGAMLVLLPLERVLCRLIRLEKPRYA</sequence>
<feature type="transmembrane region" description="Helical" evidence="6">
    <location>
        <begin position="208"/>
        <end position="233"/>
    </location>
</feature>
<evidence type="ECO:0000256" key="4">
    <source>
        <dbReference type="ARBA" id="ARBA00023136"/>
    </source>
</evidence>
<dbReference type="GeneID" id="81423682"/>
<dbReference type="InterPro" id="IPR052185">
    <property type="entry name" value="IPC_Synthase-Related"/>
</dbReference>
<feature type="transmembrane region" description="Helical" evidence="6">
    <location>
        <begin position="269"/>
        <end position="288"/>
    </location>
</feature>
<organism evidence="8 9">
    <name type="scientific">Penicillium canariense</name>
    <dbReference type="NCBI Taxonomy" id="189055"/>
    <lineage>
        <taxon>Eukaryota</taxon>
        <taxon>Fungi</taxon>
        <taxon>Dikarya</taxon>
        <taxon>Ascomycota</taxon>
        <taxon>Pezizomycotina</taxon>
        <taxon>Eurotiomycetes</taxon>
        <taxon>Eurotiomycetidae</taxon>
        <taxon>Eurotiales</taxon>
        <taxon>Aspergillaceae</taxon>
        <taxon>Penicillium</taxon>
    </lineage>
</organism>
<evidence type="ECO:0000256" key="2">
    <source>
        <dbReference type="ARBA" id="ARBA00022692"/>
    </source>
</evidence>
<protein>
    <recommendedName>
        <fullName evidence="7">Inositolphosphotransferase Aur1/Ipt1 domain-containing protein</fullName>
    </recommendedName>
</protein>
<dbReference type="PANTHER" id="PTHR31310:SF16">
    <property type="entry name" value="INOSITOLPHOSPHOTRANSFERASE AUR1_IPT1 DOMAIN-CONTAINING PROTEIN"/>
    <property type="match status" value="1"/>
</dbReference>
<comment type="caution">
    <text evidence="8">The sequence shown here is derived from an EMBL/GenBank/DDBJ whole genome shotgun (WGS) entry which is preliminary data.</text>
</comment>
<gene>
    <name evidence="8" type="ORF">N7482_002381</name>
</gene>
<evidence type="ECO:0000256" key="5">
    <source>
        <dbReference type="SAM" id="MobiDB-lite"/>
    </source>
</evidence>
<evidence type="ECO:0000256" key="3">
    <source>
        <dbReference type="ARBA" id="ARBA00022989"/>
    </source>
</evidence>
<dbReference type="RefSeq" id="XP_056548112.1">
    <property type="nucleotide sequence ID" value="XM_056684506.1"/>
</dbReference>
<keyword evidence="2 6" id="KW-0812">Transmembrane</keyword>
<reference evidence="8" key="1">
    <citation type="submission" date="2022-11" db="EMBL/GenBank/DDBJ databases">
        <authorList>
            <person name="Petersen C."/>
        </authorList>
    </citation>
    <scope>NUCLEOTIDE SEQUENCE</scope>
    <source>
        <strain evidence="8">IBT 26290</strain>
    </source>
</reference>
<keyword evidence="3 6" id="KW-1133">Transmembrane helix</keyword>
<dbReference type="AlphaFoldDB" id="A0A9W9IHQ4"/>
<dbReference type="Pfam" id="PF14378">
    <property type="entry name" value="PAP2_3"/>
    <property type="match status" value="1"/>
</dbReference>
<evidence type="ECO:0000313" key="9">
    <source>
        <dbReference type="Proteomes" id="UP001149163"/>
    </source>
</evidence>
<dbReference type="Proteomes" id="UP001149163">
    <property type="component" value="Unassembled WGS sequence"/>
</dbReference>
<dbReference type="PANTHER" id="PTHR31310">
    <property type="match status" value="1"/>
</dbReference>
<comment type="subcellular location">
    <subcellularLocation>
        <location evidence="1">Membrane</location>
        <topology evidence="1">Multi-pass membrane protein</topology>
    </subcellularLocation>
</comment>
<accession>A0A9W9IHQ4</accession>
<dbReference type="OrthoDB" id="2566866at2759"/>
<feature type="region of interest" description="Disordered" evidence="5">
    <location>
        <begin position="39"/>
        <end position="68"/>
    </location>
</feature>
<feature type="transmembrane region" description="Helical" evidence="6">
    <location>
        <begin position="245"/>
        <end position="263"/>
    </location>
</feature>
<feature type="transmembrane region" description="Helical" evidence="6">
    <location>
        <begin position="131"/>
        <end position="150"/>
    </location>
</feature>
<name>A0A9W9IHQ4_9EURO</name>
<proteinExistence type="predicted"/>
<evidence type="ECO:0000259" key="7">
    <source>
        <dbReference type="Pfam" id="PF14378"/>
    </source>
</evidence>
<feature type="transmembrane region" description="Helical" evidence="6">
    <location>
        <begin position="157"/>
        <end position="176"/>
    </location>
</feature>
<dbReference type="EMBL" id="JAPQKN010000001">
    <property type="protein sequence ID" value="KAJ5176504.1"/>
    <property type="molecule type" value="Genomic_DNA"/>
</dbReference>
<keyword evidence="4 6" id="KW-0472">Membrane</keyword>